<evidence type="ECO:0000256" key="1">
    <source>
        <dbReference type="ARBA" id="ARBA00004211"/>
    </source>
</evidence>
<feature type="domain" description="Vesicle transport v-SNARE N-terminal" evidence="14">
    <location>
        <begin position="1"/>
        <end position="37"/>
    </location>
</feature>
<keyword evidence="10 13" id="KW-0472">Membrane</keyword>
<dbReference type="NCBIfam" id="TIGR00756">
    <property type="entry name" value="PPR"/>
    <property type="match status" value="3"/>
</dbReference>
<dbReference type="FunFam" id="1.20.5.110:FF:000002">
    <property type="entry name" value="Vesicle transport through interaction with t-SNAREsB"/>
    <property type="match status" value="1"/>
</dbReference>
<dbReference type="Pfam" id="PF20431">
    <property type="entry name" value="E_motif"/>
    <property type="match status" value="1"/>
</dbReference>
<dbReference type="InterPro" id="IPR011990">
    <property type="entry name" value="TPR-like_helical_dom_sf"/>
</dbReference>
<evidence type="ECO:0000259" key="14">
    <source>
        <dbReference type="Pfam" id="PF05008"/>
    </source>
</evidence>
<dbReference type="Gene3D" id="1.25.40.10">
    <property type="entry name" value="Tetratricopeptide repeat domain"/>
    <property type="match status" value="3"/>
</dbReference>
<dbReference type="InterPro" id="IPR010989">
    <property type="entry name" value="SNARE"/>
</dbReference>
<dbReference type="InterPro" id="IPR032867">
    <property type="entry name" value="DYW_dom"/>
</dbReference>
<dbReference type="InterPro" id="IPR038407">
    <property type="entry name" value="v-SNARE_N_sf"/>
</dbReference>
<organism evidence="16 17">
    <name type="scientific">Gossypium raimondii</name>
    <name type="common">Peruvian cotton</name>
    <name type="synonym">Gossypium klotzschianum subsp. raimondii</name>
    <dbReference type="NCBI Taxonomy" id="29730"/>
    <lineage>
        <taxon>Eukaryota</taxon>
        <taxon>Viridiplantae</taxon>
        <taxon>Streptophyta</taxon>
        <taxon>Embryophyta</taxon>
        <taxon>Tracheophyta</taxon>
        <taxon>Spermatophyta</taxon>
        <taxon>Magnoliopsida</taxon>
        <taxon>eudicotyledons</taxon>
        <taxon>Gunneridae</taxon>
        <taxon>Pentapetalae</taxon>
        <taxon>rosids</taxon>
        <taxon>malvids</taxon>
        <taxon>Malvales</taxon>
        <taxon>Malvaceae</taxon>
        <taxon>Malvoideae</taxon>
        <taxon>Gossypium</taxon>
    </lineage>
</organism>
<proteinExistence type="inferred from homology"/>
<dbReference type="CDD" id="cd15862">
    <property type="entry name" value="SNARE_Vti1"/>
    <property type="match status" value="1"/>
</dbReference>
<dbReference type="SUPFAM" id="SSF47661">
    <property type="entry name" value="t-snare proteins"/>
    <property type="match status" value="1"/>
</dbReference>
<dbReference type="AlphaFoldDB" id="A0A7J8NRF1"/>
<dbReference type="Gene3D" id="1.20.5.110">
    <property type="match status" value="1"/>
</dbReference>
<evidence type="ECO:0000256" key="3">
    <source>
        <dbReference type="ARBA" id="ARBA00006643"/>
    </source>
</evidence>
<evidence type="ECO:0000256" key="5">
    <source>
        <dbReference type="ARBA" id="ARBA00022692"/>
    </source>
</evidence>
<evidence type="ECO:0000256" key="10">
    <source>
        <dbReference type="ARBA" id="ARBA00023136"/>
    </source>
</evidence>
<dbReference type="Pfam" id="PF12352">
    <property type="entry name" value="V-SNARE_C"/>
    <property type="match status" value="1"/>
</dbReference>
<dbReference type="PANTHER" id="PTHR47926:SF436">
    <property type="entry name" value="PENTATRICOPEPTIDE REPEAT-CONTAINING PROTEIN ELI1, CHLOROPLASTIC-LIKE ISOFORM X2"/>
    <property type="match status" value="1"/>
</dbReference>
<feature type="coiled-coil region" evidence="12">
    <location>
        <begin position="13"/>
        <end position="40"/>
    </location>
</feature>
<evidence type="ECO:0000256" key="13">
    <source>
        <dbReference type="SAM" id="Phobius"/>
    </source>
</evidence>
<dbReference type="InterPro" id="IPR002885">
    <property type="entry name" value="PPR_rpt"/>
</dbReference>
<dbReference type="GO" id="GO:0008270">
    <property type="term" value="F:zinc ion binding"/>
    <property type="evidence" value="ECO:0007669"/>
    <property type="project" value="InterPro"/>
</dbReference>
<dbReference type="PROSITE" id="PS51375">
    <property type="entry name" value="PPR"/>
    <property type="match status" value="3"/>
</dbReference>
<dbReference type="InterPro" id="IPR046849">
    <property type="entry name" value="E2_motif"/>
</dbReference>
<dbReference type="SUPFAM" id="SSF48452">
    <property type="entry name" value="TPR-like"/>
    <property type="match status" value="1"/>
</dbReference>
<keyword evidence="4" id="KW-0813">Transport</keyword>
<comment type="subcellular location">
    <subcellularLocation>
        <location evidence="1">Membrane</location>
        <topology evidence="1">Single-pass type IV membrane protein</topology>
    </subcellularLocation>
</comment>
<reference evidence="16 17" key="1">
    <citation type="journal article" date="2019" name="Genome Biol. Evol.">
        <title>Insights into the evolution of the New World diploid cottons (Gossypium, subgenus Houzingenia) based on genome sequencing.</title>
        <authorList>
            <person name="Grover C.E."/>
            <person name="Arick M.A. 2nd"/>
            <person name="Thrash A."/>
            <person name="Conover J.L."/>
            <person name="Sanders W.S."/>
            <person name="Peterson D.G."/>
            <person name="Frelichowski J.E."/>
            <person name="Scheffler J.A."/>
            <person name="Scheffler B.E."/>
            <person name="Wendel J.F."/>
        </authorList>
    </citation>
    <scope>NUCLEOTIDE SEQUENCE [LARGE SCALE GENOMIC DNA]</scope>
    <source>
        <strain evidence="16">8</strain>
        <tissue evidence="16">Leaf</tissue>
    </source>
</reference>
<evidence type="ECO:0000256" key="7">
    <source>
        <dbReference type="ARBA" id="ARBA00022927"/>
    </source>
</evidence>
<evidence type="ECO:0000256" key="12">
    <source>
        <dbReference type="SAM" id="Coils"/>
    </source>
</evidence>
<protein>
    <recommendedName>
        <fullName evidence="18">DYW domain-containing protein</fullName>
    </recommendedName>
</protein>
<comment type="caution">
    <text evidence="16">The sequence shown here is derived from an EMBL/GenBank/DDBJ whole genome shotgun (WGS) entry which is preliminary data.</text>
</comment>
<evidence type="ECO:0000256" key="2">
    <source>
        <dbReference type="ARBA" id="ARBA00006108"/>
    </source>
</evidence>
<dbReference type="GO" id="GO:0003723">
    <property type="term" value="F:RNA binding"/>
    <property type="evidence" value="ECO:0007669"/>
    <property type="project" value="InterPro"/>
</dbReference>
<accession>A0A7J8NRF1</accession>
<evidence type="ECO:0000256" key="4">
    <source>
        <dbReference type="ARBA" id="ARBA00022448"/>
    </source>
</evidence>
<evidence type="ECO:0000256" key="9">
    <source>
        <dbReference type="ARBA" id="ARBA00023054"/>
    </source>
</evidence>
<evidence type="ECO:0008006" key="18">
    <source>
        <dbReference type="Google" id="ProtNLM"/>
    </source>
</evidence>
<feature type="repeat" description="PPR" evidence="11">
    <location>
        <begin position="315"/>
        <end position="349"/>
    </location>
</feature>
<dbReference type="Pfam" id="PF20430">
    <property type="entry name" value="Eplus_motif"/>
    <property type="match status" value="1"/>
</dbReference>
<keyword evidence="6" id="KW-0677">Repeat</keyword>
<keyword evidence="7" id="KW-0653">Protein transport</keyword>
<sequence>MDLEARSLQPNVKAVLLAKLREYKSDLNNLKSEVKRIASGNLNAAARDELLESGMADTLTASADQRSRLMMTTERLNQSGDRIKDSRRTMLETEELGVSILQDLHSQRQALLHANNTLHGVDDNIGKSKKILTAISRRMSRNKWIIGTIIAVLIIAIALVLQMKWPILRAFPSFSPRYLRPFIRICAQRSALATGKKLHAMVLATGLSTTENSFLLNTLLHLYASCGDISSAQKLFDEIPHSSKDAADWTSLMSSFSRQNRPHDSLLLFAQMLEKGAEIDDVAMVCLFSACAWLRDVGVGSQAHGRVVKMGFERRVKVCNALMDMYGKSGMVEEMRRVFSEMKEKNVVSWTVVLDGVLKWEGVSNGRQVFDDMPHCNEVAWTIMIVGYVGNGFSKEGFLLLSQIVFHLGIKLNYITLCSLLSACAQSGDVAMGRWVHVYGLKMMGMEMDIMGETALLDMYAKCGRIDTAIKVFECMPRRNVVSWNALLSGLAMHGRGQLVINMFPRMIKEVMPDDLTFIAVLSACSHSGMIDQGSYYFDSLQSVYGITPKIDHYACMVDLLGRAGRLEEAETLINKMPIPPNEVVLGSLLGSCNSHGKLQLAERLLQKLILMNPRNTEYHILLSNMYALAGKPDKASALRKVLKTKGISKVPGMSSIHVDGQLHQFSAGDKSHPKTREIYIMLEDMIQRLQSAGYVPNLSAQVFPGDDAGVELEKEQALFSHSEKLAVCFGLLSTEPGKPLYIFKNIRICRDCHAAIKIVSKIYDREIIVRDRNRFHRFKQGSCSCSDFW</sequence>
<feature type="domain" description="DYW" evidence="15">
    <location>
        <begin position="694"/>
        <end position="790"/>
    </location>
</feature>
<comment type="similarity">
    <text evidence="3">Belongs to the PPR family. PCMP-H subfamily.</text>
</comment>
<dbReference type="GO" id="GO:0016020">
    <property type="term" value="C:membrane"/>
    <property type="evidence" value="ECO:0007669"/>
    <property type="project" value="UniProtKB-SubCell"/>
</dbReference>
<dbReference type="Pfam" id="PF14432">
    <property type="entry name" value="DYW_deaminase"/>
    <property type="match status" value="1"/>
</dbReference>
<evidence type="ECO:0000256" key="6">
    <source>
        <dbReference type="ARBA" id="ARBA00022737"/>
    </source>
</evidence>
<feature type="transmembrane region" description="Helical" evidence="13">
    <location>
        <begin position="144"/>
        <end position="165"/>
    </location>
</feature>
<evidence type="ECO:0000313" key="17">
    <source>
        <dbReference type="Proteomes" id="UP000593578"/>
    </source>
</evidence>
<feature type="repeat" description="PPR" evidence="11">
    <location>
        <begin position="449"/>
        <end position="483"/>
    </location>
</feature>
<dbReference type="GO" id="GO:0009451">
    <property type="term" value="P:RNA modification"/>
    <property type="evidence" value="ECO:0007669"/>
    <property type="project" value="InterPro"/>
</dbReference>
<dbReference type="InterPro" id="IPR046960">
    <property type="entry name" value="PPR_At4g14850-like_plant"/>
</dbReference>
<dbReference type="PANTHER" id="PTHR47926">
    <property type="entry name" value="PENTATRICOPEPTIDE REPEAT-CONTAINING PROTEIN"/>
    <property type="match status" value="1"/>
</dbReference>
<dbReference type="Proteomes" id="UP000593578">
    <property type="component" value="Unassembled WGS sequence"/>
</dbReference>
<evidence type="ECO:0000313" key="16">
    <source>
        <dbReference type="EMBL" id="MBA0579528.1"/>
    </source>
</evidence>
<dbReference type="InterPro" id="IPR046848">
    <property type="entry name" value="E_motif"/>
</dbReference>
<gene>
    <name evidence="16" type="ORF">Gorai_021781</name>
</gene>
<evidence type="ECO:0000259" key="15">
    <source>
        <dbReference type="Pfam" id="PF14432"/>
    </source>
</evidence>
<dbReference type="GO" id="GO:0005737">
    <property type="term" value="C:cytoplasm"/>
    <property type="evidence" value="ECO:0007669"/>
    <property type="project" value="UniProtKB-ARBA"/>
</dbReference>
<keyword evidence="5 13" id="KW-0812">Transmembrane</keyword>
<feature type="repeat" description="PPR" evidence="11">
    <location>
        <begin position="245"/>
        <end position="279"/>
    </location>
</feature>
<dbReference type="Gene3D" id="1.20.58.400">
    <property type="entry name" value="t-snare proteins"/>
    <property type="match status" value="1"/>
</dbReference>
<dbReference type="GO" id="GO:0006886">
    <property type="term" value="P:intracellular protein transport"/>
    <property type="evidence" value="ECO:0007669"/>
    <property type="project" value="InterPro"/>
</dbReference>
<dbReference type="EMBL" id="JABEZZ010000001">
    <property type="protein sequence ID" value="MBA0579528.1"/>
    <property type="molecule type" value="Genomic_DNA"/>
</dbReference>
<dbReference type="Pfam" id="PF05008">
    <property type="entry name" value="V-SNARE"/>
    <property type="match status" value="1"/>
</dbReference>
<evidence type="ECO:0000256" key="11">
    <source>
        <dbReference type="PROSITE-ProRule" id="PRU00708"/>
    </source>
</evidence>
<dbReference type="InterPro" id="IPR007705">
    <property type="entry name" value="Vesicle_trsprt_v-SNARE_N"/>
</dbReference>
<keyword evidence="9 12" id="KW-0175">Coiled coil</keyword>
<comment type="similarity">
    <text evidence="2">Belongs to the VTI1 family.</text>
</comment>
<keyword evidence="8 13" id="KW-1133">Transmembrane helix</keyword>
<name>A0A7J8NRF1_GOSRA</name>
<dbReference type="SUPFAM" id="SSF58038">
    <property type="entry name" value="SNARE fusion complex"/>
    <property type="match status" value="1"/>
</dbReference>
<dbReference type="FunFam" id="1.25.40.10:FF:000184">
    <property type="entry name" value="Pentatricopeptide repeat-containing protein, chloroplastic"/>
    <property type="match status" value="1"/>
</dbReference>
<evidence type="ECO:0000256" key="8">
    <source>
        <dbReference type="ARBA" id="ARBA00022989"/>
    </source>
</evidence>
<dbReference type="Pfam" id="PF01535">
    <property type="entry name" value="PPR"/>
    <property type="match status" value="7"/>
</dbReference>
<dbReference type="GO" id="GO:0016192">
    <property type="term" value="P:vesicle-mediated transport"/>
    <property type="evidence" value="ECO:0007669"/>
    <property type="project" value="InterPro"/>
</dbReference>